<evidence type="ECO:0000313" key="2">
    <source>
        <dbReference type="EMBL" id="MET4560243.1"/>
    </source>
</evidence>
<gene>
    <name evidence="2" type="ORF">ABIA69_001387</name>
</gene>
<protein>
    <submittedName>
        <fullName evidence="2">Archaellum component FlaC</fullName>
    </submittedName>
</protein>
<dbReference type="SUPFAM" id="SSF57997">
    <property type="entry name" value="Tropomyosin"/>
    <property type="match status" value="1"/>
</dbReference>
<evidence type="ECO:0000256" key="1">
    <source>
        <dbReference type="SAM" id="Coils"/>
    </source>
</evidence>
<comment type="caution">
    <text evidence="2">The sequence shown here is derived from an EMBL/GenBank/DDBJ whole genome shotgun (WGS) entry which is preliminary data.</text>
</comment>
<accession>A0ABV2PH11</accession>
<dbReference type="RefSeq" id="WP_354471345.1">
    <property type="nucleotide sequence ID" value="NZ_JBEPSB010000004.1"/>
</dbReference>
<dbReference type="Proteomes" id="UP001549363">
    <property type="component" value="Unassembled WGS sequence"/>
</dbReference>
<name>A0ABV2PH11_9BACI</name>
<keyword evidence="3" id="KW-1185">Reference proteome</keyword>
<reference evidence="2 3" key="1">
    <citation type="submission" date="2024-06" db="EMBL/GenBank/DDBJ databases">
        <title>Sorghum-associated microbial communities from plants grown in Nebraska, USA.</title>
        <authorList>
            <person name="Schachtman D."/>
        </authorList>
    </citation>
    <scope>NUCLEOTIDE SEQUENCE [LARGE SCALE GENOMIC DNA]</scope>
    <source>
        <strain evidence="2 3">736</strain>
    </source>
</reference>
<dbReference type="EMBL" id="JBEPSB010000004">
    <property type="protein sequence ID" value="MET4560243.1"/>
    <property type="molecule type" value="Genomic_DNA"/>
</dbReference>
<dbReference type="Gene3D" id="1.20.5.110">
    <property type="match status" value="2"/>
</dbReference>
<sequence>MDQDLKELLRSVLKEELGPVNQRLDGMDKRFDGMEQRLDGMDKRFDGIEQRLDGIDQRLDKIEDEVQEVKLGLDELQKNIVENLGQFTEKIANQVEDRTGALNKRVFEVETVIQRLTSQ</sequence>
<feature type="coiled-coil region" evidence="1">
    <location>
        <begin position="45"/>
        <end position="79"/>
    </location>
</feature>
<keyword evidence="1" id="KW-0175">Coiled coil</keyword>
<evidence type="ECO:0000313" key="3">
    <source>
        <dbReference type="Proteomes" id="UP001549363"/>
    </source>
</evidence>
<proteinExistence type="predicted"/>
<organism evidence="2 3">
    <name type="scientific">Lysinibacillus parviboronicapiens</name>
    <dbReference type="NCBI Taxonomy" id="436516"/>
    <lineage>
        <taxon>Bacteria</taxon>
        <taxon>Bacillati</taxon>
        <taxon>Bacillota</taxon>
        <taxon>Bacilli</taxon>
        <taxon>Bacillales</taxon>
        <taxon>Bacillaceae</taxon>
        <taxon>Lysinibacillus</taxon>
    </lineage>
</organism>